<reference evidence="1 2" key="2">
    <citation type="submission" date="2018-11" db="EMBL/GenBank/DDBJ databases">
        <authorList>
            <consortium name="Pathogen Informatics"/>
        </authorList>
    </citation>
    <scope>NUCLEOTIDE SEQUENCE [LARGE SCALE GENOMIC DNA]</scope>
    <source>
        <strain evidence="1 2">NST_G2</strain>
    </source>
</reference>
<evidence type="ECO:0000313" key="3">
    <source>
        <dbReference type="WBParaSite" id="SSLN_0001086401-mRNA-1"/>
    </source>
</evidence>
<dbReference type="WBParaSite" id="SSLN_0001086401-mRNA-1">
    <property type="protein sequence ID" value="SSLN_0001086401-mRNA-1"/>
    <property type="gene ID" value="SSLN_0001086401"/>
</dbReference>
<protein>
    <submittedName>
        <fullName evidence="1 3">Uncharacterized protein</fullName>
    </submittedName>
</protein>
<gene>
    <name evidence="1" type="ORF">SSLN_LOCUS10459</name>
</gene>
<dbReference type="AlphaFoldDB" id="A0A183T1W1"/>
<dbReference type="OrthoDB" id="6264139at2759"/>
<proteinExistence type="predicted"/>
<organism evidence="3">
    <name type="scientific">Schistocephalus solidus</name>
    <name type="common">Tapeworm</name>
    <dbReference type="NCBI Taxonomy" id="70667"/>
    <lineage>
        <taxon>Eukaryota</taxon>
        <taxon>Metazoa</taxon>
        <taxon>Spiralia</taxon>
        <taxon>Lophotrochozoa</taxon>
        <taxon>Platyhelminthes</taxon>
        <taxon>Cestoda</taxon>
        <taxon>Eucestoda</taxon>
        <taxon>Diphyllobothriidea</taxon>
        <taxon>Diphyllobothriidae</taxon>
        <taxon>Schistocephalus</taxon>
    </lineage>
</organism>
<sequence length="101" mass="11139">MDGNGVEVVENCEKAERSGRFFASVFTRQPALQHDHVKSAVLNASSVLECILLPEHLVERELQNLKEAKPSGPADLSANFFKELASELSNPLAHIFNSSFE</sequence>
<reference evidence="3" key="1">
    <citation type="submission" date="2016-06" db="UniProtKB">
        <authorList>
            <consortium name="WormBaseParasite"/>
        </authorList>
    </citation>
    <scope>IDENTIFICATION</scope>
</reference>
<keyword evidence="2" id="KW-1185">Reference proteome</keyword>
<dbReference type="Proteomes" id="UP000275846">
    <property type="component" value="Unassembled WGS sequence"/>
</dbReference>
<evidence type="ECO:0000313" key="1">
    <source>
        <dbReference type="EMBL" id="VDL96844.1"/>
    </source>
</evidence>
<name>A0A183T1W1_SCHSO</name>
<evidence type="ECO:0000313" key="2">
    <source>
        <dbReference type="Proteomes" id="UP000275846"/>
    </source>
</evidence>
<accession>A0A183T1W1</accession>
<dbReference type="EMBL" id="UYSU01035891">
    <property type="protein sequence ID" value="VDL96844.1"/>
    <property type="molecule type" value="Genomic_DNA"/>
</dbReference>